<accession>A0A972JJ81</accession>
<dbReference type="EMBL" id="JAAMPU010000103">
    <property type="protein sequence ID" value="NMH27942.1"/>
    <property type="molecule type" value="Genomic_DNA"/>
</dbReference>
<dbReference type="AlphaFoldDB" id="A0A972JJ81"/>
<name>A0A972JJ81_9FLAO</name>
<dbReference type="InterPro" id="IPR003423">
    <property type="entry name" value="OMP_efflux"/>
</dbReference>
<dbReference type="PANTHER" id="PTHR30203">
    <property type="entry name" value="OUTER MEMBRANE CATION EFFLUX PROTEIN"/>
    <property type="match status" value="1"/>
</dbReference>
<evidence type="ECO:0000313" key="3">
    <source>
        <dbReference type="Proteomes" id="UP000712080"/>
    </source>
</evidence>
<evidence type="ECO:0000256" key="1">
    <source>
        <dbReference type="ARBA" id="ARBA00007613"/>
    </source>
</evidence>
<keyword evidence="3" id="KW-1185">Reference proteome</keyword>
<comment type="similarity">
    <text evidence="1">Belongs to the outer membrane factor (OMF) (TC 1.B.17) family.</text>
</comment>
<comment type="caution">
    <text evidence="2">The sequence shown here is derived from an EMBL/GenBank/DDBJ whole genome shotgun (WGS) entry which is preliminary data.</text>
</comment>
<dbReference type="GO" id="GO:0015562">
    <property type="term" value="F:efflux transmembrane transporter activity"/>
    <property type="evidence" value="ECO:0007669"/>
    <property type="project" value="InterPro"/>
</dbReference>
<protein>
    <submittedName>
        <fullName evidence="2">TolC family protein</fullName>
    </submittedName>
</protein>
<dbReference type="InterPro" id="IPR010131">
    <property type="entry name" value="MdtP/NodT-like"/>
</dbReference>
<organism evidence="2 3">
    <name type="scientific">Flavobacterium silvaticum</name>
    <dbReference type="NCBI Taxonomy" id="1852020"/>
    <lineage>
        <taxon>Bacteria</taxon>
        <taxon>Pseudomonadati</taxon>
        <taxon>Bacteroidota</taxon>
        <taxon>Flavobacteriia</taxon>
        <taxon>Flavobacteriales</taxon>
        <taxon>Flavobacteriaceae</taxon>
        <taxon>Flavobacterium</taxon>
    </lineage>
</organism>
<dbReference type="Pfam" id="PF02321">
    <property type="entry name" value="OEP"/>
    <property type="match status" value="1"/>
</dbReference>
<evidence type="ECO:0000313" key="2">
    <source>
        <dbReference type="EMBL" id="NMH27942.1"/>
    </source>
</evidence>
<dbReference type="RefSeq" id="WP_169527048.1">
    <property type="nucleotide sequence ID" value="NZ_JAAMPU010000103.1"/>
</dbReference>
<dbReference type="Proteomes" id="UP000712080">
    <property type="component" value="Unassembled WGS sequence"/>
</dbReference>
<dbReference type="PANTHER" id="PTHR30203:SF23">
    <property type="entry name" value="OUTER MEMBRANE EFFLUX PROTEIN"/>
    <property type="match status" value="1"/>
</dbReference>
<sequence>MNKRLLFYLIAFSGFQVFSQVTMTLEDCDKALQQNNLELLSEQYNVTAAQAAVVQARIWEHPILSADWNAYNPESDIYFDIKHQKTVAIDQLIYLGGKKRNEIKRSCQQAEIASLQLEELLFNLKFQLRRSFYSLYFDTKKNTVLESQISRIENLLTAYEEQAAKGNIALKEVVRLQSLLLDLKNQRFEILEQIVEERKDLALLTGIENPIIPVVNEKLLLEQFQMQLLNVDILVEKGKEKNPEFRIALKDIEAHETAVKFQKSLAVPDVNLGVGYDQASGAFRDEVNMRLSIPLPLWNKNKGNIKIAQAELDQSKTQSELRLLELKSEMQRAFDWWEENRREASGIKPTVYENLEQVNQGVFSNFSKRNISLNEFTDFMESYNSSMLHINERYKQLILSGETLNHLTNTSIF</sequence>
<proteinExistence type="inferred from homology"/>
<gene>
    <name evidence="2" type="ORF">G6047_07855</name>
</gene>
<dbReference type="Gene3D" id="1.20.1600.10">
    <property type="entry name" value="Outer membrane efflux proteins (OEP)"/>
    <property type="match status" value="1"/>
</dbReference>
<dbReference type="SUPFAM" id="SSF56954">
    <property type="entry name" value="Outer membrane efflux proteins (OEP)"/>
    <property type="match status" value="1"/>
</dbReference>
<reference evidence="2" key="1">
    <citation type="submission" date="2020-02" db="EMBL/GenBank/DDBJ databases">
        <title>Flavobacterium sp. genome.</title>
        <authorList>
            <person name="Jung H.S."/>
            <person name="Baek J.H."/>
            <person name="Jeon C.O."/>
        </authorList>
    </citation>
    <scope>NUCLEOTIDE SEQUENCE</scope>
    <source>
        <strain evidence="2">SE-s28</strain>
    </source>
</reference>